<dbReference type="GO" id="GO:0005829">
    <property type="term" value="C:cytosol"/>
    <property type="evidence" value="ECO:0007669"/>
    <property type="project" value="TreeGrafter"/>
</dbReference>
<comment type="similarity">
    <text evidence="2">Belongs to the ATP-dependent AMP-binding enzyme family.</text>
</comment>
<evidence type="ECO:0000256" key="7">
    <source>
        <dbReference type="SAM" id="MobiDB-lite"/>
    </source>
</evidence>
<reference evidence="10" key="1">
    <citation type="submission" date="2016-03" db="EMBL/GenBank/DDBJ databases">
        <title>Complete genome sequence of the type strain Actinoalloteichus hymeniacidonis DSM 45092.</title>
        <authorList>
            <person name="Schaffert L."/>
            <person name="Albersmeier A."/>
            <person name="Winkler A."/>
            <person name="Kalinowski J."/>
            <person name="Zotchev S."/>
            <person name="Ruckert C."/>
        </authorList>
    </citation>
    <scope>NUCLEOTIDE SEQUENCE [LARGE SCALE GENOMIC DNA]</scope>
    <source>
        <strain evidence="10">HPA177(T) (DSM 45092(T))</strain>
    </source>
</reference>
<dbReference type="Gene3D" id="3.30.559.30">
    <property type="entry name" value="Nonribosomal peptide synthetase, condensation domain"/>
    <property type="match status" value="5"/>
</dbReference>
<dbReference type="Gene3D" id="2.30.38.10">
    <property type="entry name" value="Luciferase, Domain 3"/>
    <property type="match status" value="3"/>
</dbReference>
<dbReference type="InterPro" id="IPR010060">
    <property type="entry name" value="NRPS_synth"/>
</dbReference>
<gene>
    <name evidence="9" type="ORF">TL08_16325</name>
</gene>
<comment type="cofactor">
    <cofactor evidence="1">
        <name>pantetheine 4'-phosphate</name>
        <dbReference type="ChEBI" id="CHEBI:47942"/>
    </cofactor>
</comment>
<dbReference type="GO" id="GO:0003824">
    <property type="term" value="F:catalytic activity"/>
    <property type="evidence" value="ECO:0007669"/>
    <property type="project" value="InterPro"/>
</dbReference>
<evidence type="ECO:0000256" key="1">
    <source>
        <dbReference type="ARBA" id="ARBA00001957"/>
    </source>
</evidence>
<dbReference type="SMART" id="SM01294">
    <property type="entry name" value="PKS_PP_betabranch"/>
    <property type="match status" value="1"/>
</dbReference>
<dbReference type="InterPro" id="IPR036736">
    <property type="entry name" value="ACP-like_sf"/>
</dbReference>
<dbReference type="InterPro" id="IPR023213">
    <property type="entry name" value="CAT-like_dom_sf"/>
</dbReference>
<dbReference type="Pfam" id="PF00668">
    <property type="entry name" value="Condensation"/>
    <property type="match status" value="5"/>
</dbReference>
<dbReference type="SUPFAM" id="SSF52777">
    <property type="entry name" value="CoA-dependent acyltransferases"/>
    <property type="match status" value="10"/>
</dbReference>
<dbReference type="CDD" id="cd19531">
    <property type="entry name" value="LCL_NRPS-like"/>
    <property type="match status" value="2"/>
</dbReference>
<dbReference type="CDD" id="cd17646">
    <property type="entry name" value="A_NRPS_AB3403-like"/>
    <property type="match status" value="1"/>
</dbReference>
<proteinExistence type="inferred from homology"/>
<dbReference type="Proteomes" id="UP000095210">
    <property type="component" value="Chromosome"/>
</dbReference>
<dbReference type="Gene3D" id="3.30.559.10">
    <property type="entry name" value="Chloramphenicol acetyltransferase-like domain"/>
    <property type="match status" value="5"/>
</dbReference>
<dbReference type="InterPro" id="IPR001242">
    <property type="entry name" value="Condensation_dom"/>
</dbReference>
<keyword evidence="10" id="KW-1185">Reference proteome</keyword>
<evidence type="ECO:0000259" key="8">
    <source>
        <dbReference type="PROSITE" id="PS50075"/>
    </source>
</evidence>
<feature type="domain" description="Carrier" evidence="8">
    <location>
        <begin position="3608"/>
        <end position="3684"/>
    </location>
</feature>
<dbReference type="EMBL" id="CP014859">
    <property type="protein sequence ID" value="AOS64065.1"/>
    <property type="molecule type" value="Genomic_DNA"/>
</dbReference>
<dbReference type="InterPro" id="IPR009081">
    <property type="entry name" value="PP-bd_ACP"/>
</dbReference>
<keyword evidence="4" id="KW-0597">Phosphoprotein</keyword>
<dbReference type="FunFam" id="1.10.1200.10:FF:000005">
    <property type="entry name" value="Nonribosomal peptide synthetase 1"/>
    <property type="match status" value="3"/>
</dbReference>
<sequence length="4160" mass="451080">MAALPTHLQELMRRRLAGEDPGLADSTAIPTVPREGDLALSPAQERLWFLYDFEPDSVEYNVVRAIRLTGELDVGALRFALDRLVERHEPLRTTFDSVAGSGVQVVHPHTANPLPVTDLTGLPDRQREATVDETLLAEVQRPFDLRQGPLFRSQLLRLEPTEYVLVLSVHHIAGDGWSMGVLVDELNVLYAARLRGESDGLPDLVVQYADFAAWQRDRLAEGALEEKLDYWRQRLDGLSPLELPTDRPRPSVRDSAGALHVFEVSESVTTRVKELGRQAGTTLYMALVAAAQILLARYSGRTDIAVGTSTSGRDRPELEKLIGFFVNTVVLRVDVDESKSFAELLDTVRTTALDAFGRAEVPFQRLVEALRPERDPSRPPLVQAMVNLHNADEGTFRLPGLRAADVQPPALIAKLDLTLDFAEHDGGLTGYLEYSTELFELDTIRRLADNVVALLTAVAADPHRPLGEIALVSAAERRILDGWHTAPGEAAVVPGEPAAAPERLPGVLELFDEQCRRAPNAQAVRHGDRELTYAELAERSARLASHLAKTGVGPEVVVGIVAERGIELVVGMLAVLRAGGAYLPLDPKDPADRLGFVLADSGAAVVLTLDRLRDRLSASTVPVICLDTDAATIDAEAAAPLPAPPRPQNPAYLIYTSGSTGRPKGVLIEHRQLARYLDSCARDHPGLGGVALLHSSISFDLTVTTLWGTLSNGGAILVGDLDVRTPATPPDGQRATFVKITPSHLPILLDLPSECSPVAELVIGGEALLAENLEQWRAKHPDVVVHNEYGPTEATVGCVVFRAAPSAELPPGAVSIGRPMSGLRAYVLDDRLRPVPIGVVGELYVAGPQLARGYHGRPATTSERFVPDPFGAPGERMYRTGDLARRNGTGDLEYRGRADEQVKIRGYRIELGEVESQLATHPGVAQVAATAREDRPGDRRLVAYVVPAAGVALDAGQLRDHLAQRVPGHLVPTAFVTLTELPLAPSGKVDRRALPAPEQLAEPAPRGRVAPRDDVEATLLRIWAEVLGMDPERLGIEDNFFDHGGDSIQAILVVWQAKQAGLELTSKQMFLRQTVAELAPEVLSKRLTESIAPTPTATEADVPLTPIQHWFFTELAESREVFNQSTFVELAPDTDAETLQTALTAVLDHHDAFALRFETGKKGWRQFHSTGRRSTFDRVNLAETSDAEVDTAIGQAIAEAQRGFALSDGPLVKALYLDLGAERLPRLFLTAHHLVIDGVSWRIVLADLETAYRRLRAAEPVAPGPKTTPFAEWAHRLRGHAGSGAFDHELAHWHAVEQAVTATAPLPVDRSGDNTVASVRTSTIRLDAEHTTALLRRVPELYRTRINDVLLAALGRVVADWTGDARIALEMEGHGRQELFDDLDVGHTIGWFTSHFPVALSIPDEREWGGVLKSVKEQLRALPGDGIGYGALRYLRDTASEADRLHGVQPQIAFNYLGRFDTGSATADGLYRGWSPNPAIDRSPTQQRQALLEVTGYVQDTELEFRFGYSAEVHDEATIAELARRFQTALAEIVEHCATPGAGGATPSDFPLARLDQATVDRIVGDGTAVEDVYPLTPMQSGLLFHSLDSPGGGVYVSHFGIGLDGVTDPDILAEAWQRVARRTPTLRTSVVWEDVDEPVQVVHVDAPIPVAHHDLRHLDEAERDQASARLWELCKQQGLDLSVAPLARLTLVRLTESRVQVMLSSHHMLLDGWSFSDVLSEVFQQYALLQGDQSVILKTRRPYRDYVRWLAEQDAPAAQAHWRRTLHGFATPTPLPTNRAVERAHASQSSRKLDIRLSPERSQAVYEFARQTRVTVNTLVQGAWAMLLSRYSGESDVCFGATVFGRPGDLLGSDSIVGLFINTIPVRVQVPGDAEVRGWLQELQARQAESQQYDHVSLAQVQGYSDVPGGTNLFDSIVVFKNYPYDPDAAARFGLHLRDFLGDEHTNYPLILNAYTQDELNLTLGYDPELFDQDTITGLAGHLEALLGAIATNPENRVGALPMLTAEQRHRLVVECNDTAVDYPGGLLHELVAEQAARTPDADAMVFDGARLTYRELDERANRLARYLVDTGVRPDTLVGICLERGPELAIALLGVLKAGAASVPLDPGYPDNRLRLVLRDAECRLVLTQDRLAHRLTATEATVLRIDTAWSEIAARPATPPAVEIGPDQLAYAIYTSGSTGTPKGVVVSHRAIVNRLRWMQRDYPLGADDRVLQKTSAGFDVSVWELFGPLIAGATLVPAGQDEGRDPARLVALMARERVTTVHFVPPLLAAVLAEPGIAECLSVRRVFSGGEALTSELADRVHAAFPGVRLANIYGPSETAVDVTHWTCTPGERRIPIGVPVGNTRIHLLDRFLQPVPIGVPGELYIAGVQLARGYHRRPELTATRFVPDPFGAPGDRLYRSGDLARRRADGALEFLGRTDDQVKLRGYRIELGEVAAALAAHPGVGLAHAVIREDRPGDRRLVAYLTGLATPSPSVAQLRDFLTDRVPSYLVPSAFVVLESLPRNASGKVDRHALPAPESAATPAQTSRVAPRTPVEEALAEIWAEVLGLTPADIGIDDDFFERGGDSILGILVISRMRARLGVSPSPRQLFDTPTLGGLATAIEGRAELPDKPTADTSTEPAAIPVIDRTGPLALSHAQQRLWFHHQFDAASAEYTTILGLRLRGAFDLAAMESALTELIARHEPLRTTFDTVDGRGVQLVRPPAAVTLTPIDLTLLAAPERQDAVDRILRDQAATPFDLRAAPALRPVLIRVDDDEHVLALVMHHIITDGWSNGVLTAELAAHYASAVRGLDSTRDPLPLQYADFAAWQRDQLIGPAMAEHLDYWKRELDGIVGLALPVDRPRPAVRSSEGDSVYFELPPELNRLIKSMATGQDATLFMVLVASIQLLLARHCGQRDIAVGTVTAGRNRSELADLIGVFVNTTVLRSTVDESRPFAEFLAEVRGTVLGALEHDEIPFEWLVDELRPTRDPSRNALAEVMVVLGNTIAPSLEFPGIDAERMAFGSTDVSHDLSFDFGEKDGALHGAISFSTALFDRSTVERMRGHLVAILTAIAADPTVRPAELPLLTEPERAQLLTDFNGAPADFPTPRLVHETFTAQARRTPDAIAVSAGETELTFAELDERADLLAGRLRALGVRPGLLVGVCLERGPQAVIALLAVLKAGGAFVPLDPDYPARLVTQLVADAAAPVVLTETHLAHRVAEAAGTVLCLDSDEPDPVRPQPAAAEPVTPNDLAYVVYTSGSTGRPKGVMIEHRNVHHIINAWDTAYGLSGTNPRCLSVSSFGVDLFFADFLLSAMFGGTMVICPAEVVTDPPALVDLMEHTETQVMVTVPALAKALSTELAWQRRSLPALRVLAVGSEGWPATDGGDLVGTLGRDTIVVNAYGATETTVDSTLFRVDAEPIGSSSLVPVGRPMANTSVYVVDPDLRPVPIGVAGELYIGGDGIARGYWNRADLTAQRFRDDPFAGGTARMYRTGDIARWRVDGNLEFLGRVDDQLKVRGYRIEPAEVEAALAAHPDIAAASATGWTDDLGRSRLVGYVVPHTGRHPDSAELRGFVADRLPGYAVPSALVTLDALPLTPSGTVDRRALPRPADSTTADEHLAPRNDLERRLVELWAEVLGLEPARVGVRDNFFDLGGDSILSIQLAFAARRAGVGFTSKDLFLHQTIERLAPVAGRDSEAVDRSVVGGEVPLTPVQHEYLSGEPTSPHHFTQSVQAAMATDLDPAALDVALTALVRHHDALRMRFEHGQSGWRQHHAPADVESTLVRHDLTGLDPAAQRAEIDRLGNEATASLDLAAGPILRTLLFDLGADRRPILFLAIHHLVVDAVSWSILLGDLDTAYRQAVGGDPVDLGAKTTSFLAWAQRLAGHVQDGGLDHELPHWTGLPHPTPLPADAAVQQAAARESVRVELSASETDTLLRGAPAVFRTRINDVLLAALSSALCRWTGQDGLLIDLEGHGREELFDDIDLSRTVGWFTTVFPVLLPAPIRGVDAEPDATDWRQTVRATRRSIREIPGKGLGYGALRFLGGPDTPGAALADRPNPEVLFNYLGRVAEPLPTDRPMSGSASNTEDTAGGLVHSLEESAALNESPDATSDHALSITGGIRGGRIVFDWAYSPRTQRATTIERVAGDFLGALRQIARELDSPADPANRD</sequence>
<keyword evidence="6" id="KW-0045">Antibiotic biosynthesis</keyword>
<evidence type="ECO:0000256" key="5">
    <source>
        <dbReference type="ARBA" id="ARBA00022737"/>
    </source>
</evidence>
<dbReference type="Pfam" id="PF00501">
    <property type="entry name" value="AMP-binding"/>
    <property type="match status" value="3"/>
</dbReference>
<dbReference type="PROSITE" id="PS00455">
    <property type="entry name" value="AMP_BINDING"/>
    <property type="match status" value="2"/>
</dbReference>
<dbReference type="NCBIfam" id="TIGR01733">
    <property type="entry name" value="AA-adenyl-dom"/>
    <property type="match status" value="3"/>
</dbReference>
<dbReference type="Gene3D" id="3.40.50.980">
    <property type="match status" value="6"/>
</dbReference>
<keyword evidence="3" id="KW-0596">Phosphopantetheine</keyword>
<evidence type="ECO:0000256" key="3">
    <source>
        <dbReference type="ARBA" id="ARBA00022450"/>
    </source>
</evidence>
<dbReference type="FunFam" id="3.30.300.30:FF:000010">
    <property type="entry name" value="Enterobactin synthetase component F"/>
    <property type="match status" value="1"/>
</dbReference>
<dbReference type="FunFam" id="3.40.50.980:FF:000001">
    <property type="entry name" value="Non-ribosomal peptide synthetase"/>
    <property type="match status" value="3"/>
</dbReference>
<dbReference type="Gene3D" id="3.30.300.30">
    <property type="match status" value="3"/>
</dbReference>
<dbReference type="InterPro" id="IPR045851">
    <property type="entry name" value="AMP-bd_C_sf"/>
</dbReference>
<feature type="domain" description="Carrier" evidence="8">
    <location>
        <begin position="1010"/>
        <end position="1086"/>
    </location>
</feature>
<dbReference type="NCBIfam" id="TIGR01720">
    <property type="entry name" value="NRPS-para261"/>
    <property type="match status" value="1"/>
</dbReference>
<evidence type="ECO:0000313" key="10">
    <source>
        <dbReference type="Proteomes" id="UP000095210"/>
    </source>
</evidence>
<dbReference type="GO" id="GO:0017000">
    <property type="term" value="P:antibiotic biosynthetic process"/>
    <property type="evidence" value="ECO:0007669"/>
    <property type="project" value="UniProtKB-KW"/>
</dbReference>
<dbReference type="Gene3D" id="1.10.1200.10">
    <property type="entry name" value="ACP-like"/>
    <property type="match status" value="3"/>
</dbReference>
<feature type="domain" description="Carrier" evidence="8">
    <location>
        <begin position="2535"/>
        <end position="2612"/>
    </location>
</feature>
<dbReference type="PROSITE" id="PS00012">
    <property type="entry name" value="PHOSPHOPANTETHEINE"/>
    <property type="match status" value="1"/>
</dbReference>
<dbReference type="CDD" id="cd19534">
    <property type="entry name" value="E_NRPS"/>
    <property type="match status" value="2"/>
</dbReference>
<dbReference type="InterPro" id="IPR000873">
    <property type="entry name" value="AMP-dep_synth/lig_dom"/>
</dbReference>
<dbReference type="InterPro" id="IPR025110">
    <property type="entry name" value="AMP-bd_C"/>
</dbReference>
<dbReference type="InterPro" id="IPR006162">
    <property type="entry name" value="Ppantetheine_attach_site"/>
</dbReference>
<organism evidence="9 10">
    <name type="scientific">Actinoalloteichus hymeniacidonis</name>
    <dbReference type="NCBI Taxonomy" id="340345"/>
    <lineage>
        <taxon>Bacteria</taxon>
        <taxon>Bacillati</taxon>
        <taxon>Actinomycetota</taxon>
        <taxon>Actinomycetes</taxon>
        <taxon>Pseudonocardiales</taxon>
        <taxon>Pseudonocardiaceae</taxon>
        <taxon>Actinoalloteichus</taxon>
    </lineage>
</organism>
<dbReference type="InterPro" id="IPR020806">
    <property type="entry name" value="PKS_PP-bd"/>
</dbReference>
<keyword evidence="5" id="KW-0677">Repeat</keyword>
<dbReference type="FunFam" id="3.30.559.10:FF:000012">
    <property type="entry name" value="Non-ribosomal peptide synthetase"/>
    <property type="match status" value="1"/>
</dbReference>
<dbReference type="CDD" id="cd19543">
    <property type="entry name" value="DCL_NRPS"/>
    <property type="match status" value="1"/>
</dbReference>
<dbReference type="CDD" id="cd05930">
    <property type="entry name" value="A_NRPS"/>
    <property type="match status" value="1"/>
</dbReference>
<name>A0AAC9MZ71_9PSEU</name>
<feature type="region of interest" description="Disordered" evidence="7">
    <location>
        <begin position="2513"/>
        <end position="2536"/>
    </location>
</feature>
<dbReference type="Pfam" id="PF13193">
    <property type="entry name" value="AMP-binding_C"/>
    <property type="match status" value="3"/>
</dbReference>
<evidence type="ECO:0000256" key="4">
    <source>
        <dbReference type="ARBA" id="ARBA00022553"/>
    </source>
</evidence>
<evidence type="ECO:0000256" key="2">
    <source>
        <dbReference type="ARBA" id="ARBA00006432"/>
    </source>
</evidence>
<protein>
    <submittedName>
        <fullName evidence="9">Non-ribosomal peptide synthase/amino acid adenylation enzyme</fullName>
    </submittedName>
</protein>
<dbReference type="FunFam" id="3.40.50.12780:FF:000012">
    <property type="entry name" value="Non-ribosomal peptide synthetase"/>
    <property type="match status" value="2"/>
</dbReference>
<dbReference type="InterPro" id="IPR020845">
    <property type="entry name" value="AMP-binding_CS"/>
</dbReference>
<dbReference type="SUPFAM" id="SSF47336">
    <property type="entry name" value="ACP-like"/>
    <property type="match status" value="3"/>
</dbReference>
<dbReference type="FunFam" id="3.40.50.980:FF:000002">
    <property type="entry name" value="Enterobactin synthetase component F"/>
    <property type="match status" value="1"/>
</dbReference>
<dbReference type="GO" id="GO:0043041">
    <property type="term" value="P:amino acid activation for nonribosomal peptide biosynthetic process"/>
    <property type="evidence" value="ECO:0007669"/>
    <property type="project" value="TreeGrafter"/>
</dbReference>
<dbReference type="PROSITE" id="PS50075">
    <property type="entry name" value="CARRIER"/>
    <property type="match status" value="3"/>
</dbReference>
<dbReference type="Pfam" id="PF00550">
    <property type="entry name" value="PP-binding"/>
    <property type="match status" value="3"/>
</dbReference>
<dbReference type="FunFam" id="2.30.38.10:FF:000001">
    <property type="entry name" value="Non-ribosomal peptide synthetase PvdI"/>
    <property type="match status" value="3"/>
</dbReference>
<dbReference type="PANTHER" id="PTHR45527:SF1">
    <property type="entry name" value="FATTY ACID SYNTHASE"/>
    <property type="match status" value="1"/>
</dbReference>
<evidence type="ECO:0000313" key="9">
    <source>
        <dbReference type="EMBL" id="AOS64065.1"/>
    </source>
</evidence>
<dbReference type="SUPFAM" id="SSF56801">
    <property type="entry name" value="Acetyl-CoA synthetase-like"/>
    <property type="match status" value="3"/>
</dbReference>
<dbReference type="KEGG" id="ahm:TL08_16325"/>
<accession>A0AAC9MZ71</accession>
<dbReference type="GO" id="GO:0031177">
    <property type="term" value="F:phosphopantetheine binding"/>
    <property type="evidence" value="ECO:0007669"/>
    <property type="project" value="InterPro"/>
</dbReference>
<dbReference type="PANTHER" id="PTHR45527">
    <property type="entry name" value="NONRIBOSOMAL PEPTIDE SYNTHETASE"/>
    <property type="match status" value="1"/>
</dbReference>
<dbReference type="SMART" id="SM00823">
    <property type="entry name" value="PKS_PP"/>
    <property type="match status" value="3"/>
</dbReference>
<dbReference type="GO" id="GO:0008610">
    <property type="term" value="P:lipid biosynthetic process"/>
    <property type="evidence" value="ECO:0007669"/>
    <property type="project" value="UniProtKB-ARBA"/>
</dbReference>
<dbReference type="InterPro" id="IPR010071">
    <property type="entry name" value="AA_adenyl_dom"/>
</dbReference>
<dbReference type="NCBIfam" id="NF003417">
    <property type="entry name" value="PRK04813.1"/>
    <property type="match status" value="3"/>
</dbReference>
<evidence type="ECO:0000256" key="6">
    <source>
        <dbReference type="ARBA" id="ARBA00023194"/>
    </source>
</evidence>
<dbReference type="GO" id="GO:0044550">
    <property type="term" value="P:secondary metabolite biosynthetic process"/>
    <property type="evidence" value="ECO:0007669"/>
    <property type="project" value="UniProtKB-ARBA"/>
</dbReference>